<organism evidence="3">
    <name type="scientific">Thelazia callipaeda</name>
    <name type="common">Oriental eyeworm</name>
    <name type="synonym">Parasitic nematode</name>
    <dbReference type="NCBI Taxonomy" id="103827"/>
    <lineage>
        <taxon>Eukaryota</taxon>
        <taxon>Metazoa</taxon>
        <taxon>Ecdysozoa</taxon>
        <taxon>Nematoda</taxon>
        <taxon>Chromadorea</taxon>
        <taxon>Rhabditida</taxon>
        <taxon>Spirurina</taxon>
        <taxon>Spiruromorpha</taxon>
        <taxon>Thelazioidea</taxon>
        <taxon>Thelaziidae</taxon>
        <taxon>Thelazia</taxon>
    </lineage>
</organism>
<dbReference type="EMBL" id="UYYF01004311">
    <property type="protein sequence ID" value="VDN02105.1"/>
    <property type="molecule type" value="Genomic_DNA"/>
</dbReference>
<proteinExistence type="predicted"/>
<evidence type="ECO:0000313" key="3">
    <source>
        <dbReference type="WBParaSite" id="TCLT_0000493301-mRNA-1"/>
    </source>
</evidence>
<reference evidence="3" key="1">
    <citation type="submission" date="2017-02" db="UniProtKB">
        <authorList>
            <consortium name="WormBaseParasite"/>
        </authorList>
    </citation>
    <scope>IDENTIFICATION</scope>
</reference>
<protein>
    <submittedName>
        <fullName evidence="3">4HBT domain-containing protein</fullName>
    </submittedName>
</protein>
<dbReference type="WBParaSite" id="TCLT_0000493301-mRNA-1">
    <property type="protein sequence ID" value="TCLT_0000493301-mRNA-1"/>
    <property type="gene ID" value="TCLT_0000493301"/>
</dbReference>
<accession>A0A0N5CX30</accession>
<dbReference type="OrthoDB" id="10250504at2759"/>
<gene>
    <name evidence="1" type="ORF">TCLT_LOCUS4922</name>
</gene>
<dbReference type="Proteomes" id="UP000276776">
    <property type="component" value="Unassembled WGS sequence"/>
</dbReference>
<dbReference type="AlphaFoldDB" id="A0A0N5CX30"/>
<evidence type="ECO:0000313" key="2">
    <source>
        <dbReference type="Proteomes" id="UP000276776"/>
    </source>
</evidence>
<evidence type="ECO:0000313" key="1">
    <source>
        <dbReference type="EMBL" id="VDN02105.1"/>
    </source>
</evidence>
<sequence>MGKRKRSEMNTEIYSKKKKFQDNTNVEDTDLNAVDPALLEVRGWQNVATCSKFKVGMSRYVGLSYRKAKKIMASDTNCDLLLEIEKRHITLGWHLLGKAKSAISYILKCSLGQYRDSLNGVLLSIGKAKYVDYPLCIADQPCMHIDLNVHCIVFRPKKDHVYECSITAIDKKFITAKLYNTITFFAPIKDGKKCFIIREKVLIKFSHIEIKGSLCQMKGTIA</sequence>
<keyword evidence="2" id="KW-1185">Reference proteome</keyword>
<reference evidence="1 2" key="2">
    <citation type="submission" date="2018-11" db="EMBL/GenBank/DDBJ databases">
        <authorList>
            <consortium name="Pathogen Informatics"/>
        </authorList>
    </citation>
    <scope>NUCLEOTIDE SEQUENCE [LARGE SCALE GENOMIC DNA]</scope>
</reference>
<dbReference type="OMA" id="DQYAFHT"/>
<name>A0A0N5CX30_THECL</name>
<dbReference type="STRING" id="103827.A0A0N5CX30"/>